<proteinExistence type="inferred from homology"/>
<evidence type="ECO:0000259" key="2">
    <source>
        <dbReference type="Pfam" id="PF05532"/>
    </source>
</evidence>
<dbReference type="SUPFAM" id="SSF69047">
    <property type="entry name" value="Hypothetical protein YjbJ"/>
    <property type="match status" value="1"/>
</dbReference>
<accession>K5DLN0</accession>
<sequence>MMNWDRIEGKWKQLKGQAQQQWGDLTDDDLDRVDGKREELVGVVQERYGLAKDEVEKQVQQFESSCNC</sequence>
<gene>
    <name evidence="3" type="ORF">RBSH_00888</name>
</gene>
<comment type="caution">
    <text evidence="3">The sequence shown here is derived from an EMBL/GenBank/DDBJ whole genome shotgun (WGS) entry which is preliminary data.</text>
</comment>
<dbReference type="InterPro" id="IPR036629">
    <property type="entry name" value="YjbJ_sf"/>
</dbReference>
<dbReference type="AlphaFoldDB" id="K5DLN0"/>
<dbReference type="Proteomes" id="UP000007993">
    <property type="component" value="Unassembled WGS sequence"/>
</dbReference>
<dbReference type="PIRSF" id="PIRSF039008">
    <property type="entry name" value="YjbJ"/>
    <property type="match status" value="1"/>
</dbReference>
<protein>
    <submittedName>
        <fullName evidence="3">CsbD-like protein</fullName>
    </submittedName>
</protein>
<dbReference type="InterPro" id="IPR008462">
    <property type="entry name" value="CsbD"/>
</dbReference>
<reference evidence="3 4" key="1">
    <citation type="journal article" date="2013" name="Mar. Genomics">
        <title>Expression of sulfatases in Rhodopirellula baltica and the diversity of sulfatases in the genus Rhodopirellula.</title>
        <authorList>
            <person name="Wegner C.E."/>
            <person name="Richter-Heitmann T."/>
            <person name="Klindworth A."/>
            <person name="Klockow C."/>
            <person name="Richter M."/>
            <person name="Achstetter T."/>
            <person name="Glockner F.O."/>
            <person name="Harder J."/>
        </authorList>
    </citation>
    <scope>NUCLEOTIDE SEQUENCE [LARGE SCALE GENOMIC DNA]</scope>
    <source>
        <strain evidence="3 4">SH28</strain>
    </source>
</reference>
<evidence type="ECO:0000313" key="4">
    <source>
        <dbReference type="Proteomes" id="UP000007993"/>
    </source>
</evidence>
<feature type="domain" description="CsbD-like" evidence="2">
    <location>
        <begin position="5"/>
        <end position="57"/>
    </location>
</feature>
<dbReference type="PANTHER" id="PTHR34977:SF1">
    <property type="entry name" value="UPF0337 PROTEIN YJBJ"/>
    <property type="match status" value="1"/>
</dbReference>
<dbReference type="InterPro" id="IPR026042">
    <property type="entry name" value="YjbJ"/>
</dbReference>
<dbReference type="InterPro" id="IPR050423">
    <property type="entry name" value="UPF0337_stress_rsp"/>
</dbReference>
<name>K5DLN0_RHOBT</name>
<dbReference type="PATRIC" id="fig|993517.3.peg.967"/>
<evidence type="ECO:0000313" key="3">
    <source>
        <dbReference type="EMBL" id="EKK03759.1"/>
    </source>
</evidence>
<dbReference type="Pfam" id="PF05532">
    <property type="entry name" value="CsbD"/>
    <property type="match status" value="1"/>
</dbReference>
<dbReference type="Gene3D" id="1.10.1470.10">
    <property type="entry name" value="YjbJ"/>
    <property type="match status" value="1"/>
</dbReference>
<evidence type="ECO:0000256" key="1">
    <source>
        <dbReference type="ARBA" id="ARBA00009129"/>
    </source>
</evidence>
<comment type="similarity">
    <text evidence="1">Belongs to the UPF0337 (CsbD) family.</text>
</comment>
<dbReference type="EMBL" id="AMCW01000021">
    <property type="protein sequence ID" value="EKK03759.1"/>
    <property type="molecule type" value="Genomic_DNA"/>
</dbReference>
<organism evidence="3 4">
    <name type="scientific">Rhodopirellula baltica SH28</name>
    <dbReference type="NCBI Taxonomy" id="993517"/>
    <lineage>
        <taxon>Bacteria</taxon>
        <taxon>Pseudomonadati</taxon>
        <taxon>Planctomycetota</taxon>
        <taxon>Planctomycetia</taxon>
        <taxon>Pirellulales</taxon>
        <taxon>Pirellulaceae</taxon>
        <taxon>Rhodopirellula</taxon>
    </lineage>
</organism>
<dbReference type="PANTHER" id="PTHR34977">
    <property type="entry name" value="UPF0337 PROTEIN YJBJ"/>
    <property type="match status" value="1"/>
</dbReference>